<evidence type="ECO:0000313" key="2">
    <source>
        <dbReference type="Proteomes" id="UP000192393"/>
    </source>
</evidence>
<gene>
    <name evidence="1" type="ORF">SAMN06296427_105205</name>
</gene>
<dbReference type="Proteomes" id="UP000192393">
    <property type="component" value="Unassembled WGS sequence"/>
</dbReference>
<dbReference type="EMBL" id="FWXS01000005">
    <property type="protein sequence ID" value="SMC66329.1"/>
    <property type="molecule type" value="Genomic_DNA"/>
</dbReference>
<organism evidence="1 2">
    <name type="scientific">Moheibacter sediminis</name>
    <dbReference type="NCBI Taxonomy" id="1434700"/>
    <lineage>
        <taxon>Bacteria</taxon>
        <taxon>Pseudomonadati</taxon>
        <taxon>Bacteroidota</taxon>
        <taxon>Flavobacteriia</taxon>
        <taxon>Flavobacteriales</taxon>
        <taxon>Weeksellaceae</taxon>
        <taxon>Moheibacter</taxon>
    </lineage>
</organism>
<protein>
    <submittedName>
        <fullName evidence="1">Uncharacterized protein</fullName>
    </submittedName>
</protein>
<sequence>MAGWRVEIVENVKMQNAKEFRADYYRKNSQWRTGGLEF</sequence>
<name>A0A1W2B054_9FLAO</name>
<reference evidence="2" key="1">
    <citation type="submission" date="2017-04" db="EMBL/GenBank/DDBJ databases">
        <authorList>
            <person name="Varghese N."/>
            <person name="Submissions S."/>
        </authorList>
    </citation>
    <scope>NUCLEOTIDE SEQUENCE [LARGE SCALE GENOMIC DNA]</scope>
    <source>
        <strain evidence="2">CGMCC 1.12708</strain>
    </source>
</reference>
<dbReference type="AlphaFoldDB" id="A0A1W2B054"/>
<accession>A0A1W2B054</accession>
<proteinExistence type="predicted"/>
<evidence type="ECO:0000313" key="1">
    <source>
        <dbReference type="EMBL" id="SMC66329.1"/>
    </source>
</evidence>
<keyword evidence="2" id="KW-1185">Reference proteome</keyword>